<organism evidence="2 3">
    <name type="scientific">Terriglobus albidus</name>
    <dbReference type="NCBI Taxonomy" id="1592106"/>
    <lineage>
        <taxon>Bacteria</taxon>
        <taxon>Pseudomonadati</taxon>
        <taxon>Acidobacteriota</taxon>
        <taxon>Terriglobia</taxon>
        <taxon>Terriglobales</taxon>
        <taxon>Acidobacteriaceae</taxon>
        <taxon>Terriglobus</taxon>
    </lineage>
</organism>
<dbReference type="Pfam" id="PF03407">
    <property type="entry name" value="Nucleotid_trans"/>
    <property type="match status" value="1"/>
</dbReference>
<evidence type="ECO:0000313" key="2">
    <source>
        <dbReference type="EMBL" id="QEE29157.1"/>
    </source>
</evidence>
<reference evidence="2 3" key="1">
    <citation type="submission" date="2019-08" db="EMBL/GenBank/DDBJ databases">
        <title>Complete genome sequence of Terriglobus albidus strain ORNL.</title>
        <authorList>
            <person name="Podar M."/>
        </authorList>
    </citation>
    <scope>NUCLEOTIDE SEQUENCE [LARGE SCALE GENOMIC DNA]</scope>
    <source>
        <strain evidence="2 3">ORNL</strain>
    </source>
</reference>
<evidence type="ECO:0000259" key="1">
    <source>
        <dbReference type="Pfam" id="PF03407"/>
    </source>
</evidence>
<keyword evidence="3" id="KW-1185">Reference proteome</keyword>
<feature type="domain" description="Nucleotide-diphospho-sugar transferase" evidence="1">
    <location>
        <begin position="170"/>
        <end position="322"/>
    </location>
</feature>
<dbReference type="EMBL" id="CP042806">
    <property type="protein sequence ID" value="QEE29157.1"/>
    <property type="molecule type" value="Genomic_DNA"/>
</dbReference>
<dbReference type="OrthoDB" id="105442at2"/>
<evidence type="ECO:0000313" key="3">
    <source>
        <dbReference type="Proteomes" id="UP000321820"/>
    </source>
</evidence>
<dbReference type="KEGG" id="talb:FTW19_14840"/>
<dbReference type="Proteomes" id="UP000321820">
    <property type="component" value="Chromosome"/>
</dbReference>
<proteinExistence type="predicted"/>
<dbReference type="InterPro" id="IPR005069">
    <property type="entry name" value="Nucl-diP-sugar_transferase"/>
</dbReference>
<gene>
    <name evidence="2" type="ORF">FTW19_14840</name>
</gene>
<keyword evidence="2" id="KW-0808">Transferase</keyword>
<dbReference type="RefSeq" id="WP_147648355.1">
    <property type="nucleotide sequence ID" value="NZ_CP042806.1"/>
</dbReference>
<sequence>MLTRLFLGSSRLCARMGWWTMTVASLVYAGPLPSLAAFDRGRLSYALLLSRKSGTSQALFERLLKRDFGKDAAIDLEIAEMAMRLGNPSLGRDLLQKIAQRDQGHATVVAETMHRYLTQVLDGTVSDTLHRQIEALALGSGSRVTIITLSGHYLEMFELWKEQALKYVDQRFLVIALDSKAVEVASRLECCRVLDISSYFLFDTKGKINPHSRHLLWVLRSLILRTLLERGHAVYSMDIDAVAVADLDTMLATLPQADIVAQEDFSIPMDVARKQGFILCCGFMVFHPTTATLAFMKRFADQVILELDDQLALNHQIAESGITNMETQAAYRRFTADGATIVCPDKQRVSRDVSYGTVVRHFQQRNESIAELRQKLGIG</sequence>
<dbReference type="GO" id="GO:0016740">
    <property type="term" value="F:transferase activity"/>
    <property type="evidence" value="ECO:0007669"/>
    <property type="project" value="UniProtKB-KW"/>
</dbReference>
<accession>A0A5B9EFN7</accession>
<protein>
    <submittedName>
        <fullName evidence="2">Glycosyltransferase family 77 protein</fullName>
    </submittedName>
</protein>
<name>A0A5B9EFN7_9BACT</name>
<dbReference type="AlphaFoldDB" id="A0A5B9EFN7"/>